<dbReference type="RefSeq" id="WP_038022910.1">
    <property type="nucleotide sequence ID" value="NZ_JPKR02000003.1"/>
</dbReference>
<dbReference type="AlphaFoldDB" id="A0A095T0K7"/>
<dbReference type="NCBIfam" id="NF008048">
    <property type="entry name" value="PRK10781.1"/>
    <property type="match status" value="1"/>
</dbReference>
<sequence length="134" mass="14688">MRLFPLCVFALMLTGCSVQHKAPAQHQPLTSGKHYEPERSRPVRRAAPVQIYTQPTDLVNKPFRDLGEVSGEDCQADSQDSPANINTARKRMQIKASALKANAVLLHQCAVITTTPGCYRQAVCQGSALKVTNQ</sequence>
<dbReference type="InterPro" id="IPR030852">
    <property type="entry name" value="RcsF"/>
</dbReference>
<feature type="chain" id="PRO_5008460518" description="Outer membrane lipoprotein RcsF" evidence="3">
    <location>
        <begin position="21"/>
        <end position="134"/>
    </location>
</feature>
<comment type="subcellular location">
    <subcellularLocation>
        <location evidence="1">Cell outer membrane</location>
        <topology evidence="1">Lipid-anchor</topology>
        <orientation evidence="1">Periplasmic side</orientation>
    </subcellularLocation>
</comment>
<feature type="disulfide bond" evidence="1">
    <location>
        <begin position="74"/>
        <end position="118"/>
    </location>
</feature>
<dbReference type="EMBL" id="JPKR02000003">
    <property type="protein sequence ID" value="KGD70471.1"/>
    <property type="molecule type" value="Genomic_DNA"/>
</dbReference>
<name>A0A095T0K7_9GAMM</name>
<dbReference type="OrthoDB" id="6505467at2"/>
<accession>A0A095T0K7</accession>
<protein>
    <recommendedName>
        <fullName evidence="1">Outer membrane lipoprotein RcsF</fullName>
    </recommendedName>
</protein>
<organism evidence="4 5">
    <name type="scientific">Tatumella morbirosei</name>
    <dbReference type="NCBI Taxonomy" id="642227"/>
    <lineage>
        <taxon>Bacteria</taxon>
        <taxon>Pseudomonadati</taxon>
        <taxon>Pseudomonadota</taxon>
        <taxon>Gammaproteobacteria</taxon>
        <taxon>Enterobacterales</taxon>
        <taxon>Erwiniaceae</taxon>
        <taxon>Tatumella</taxon>
    </lineage>
</organism>
<dbReference type="STRING" id="642227.HA49_18705"/>
<dbReference type="eggNOG" id="ENOG5031XBN">
    <property type="taxonomic scope" value="Bacteria"/>
</dbReference>
<comment type="function">
    <text evidence="1">Essential component of the Rcs signaling system, which controls transcription of numerous genes. Plays a role in signal transduction from the cell surface to the histidine kinase RcsC. May detect outer membrane defects.</text>
</comment>
<gene>
    <name evidence="1" type="primary">rcsF</name>
    <name evidence="4" type="ORF">HA49_18705</name>
</gene>
<reference evidence="4" key="1">
    <citation type="submission" date="2014-12" db="EMBL/GenBank/DDBJ databases">
        <title>The draft genome of the Tatumella morbirosei type strain, LMG23360T isolated from pineapple rot.</title>
        <authorList>
            <person name="Smits T.H."/>
            <person name="Palmer M."/>
            <person name="Venter S.N."/>
            <person name="Duffy B."/>
            <person name="Steenkamp E.T."/>
            <person name="Chan W.Y."/>
            <person name="Coutinho T.A."/>
            <person name="Coetzee M.P."/>
            <person name="De Maayer P."/>
        </authorList>
    </citation>
    <scope>NUCLEOTIDE SEQUENCE [LARGE SCALE GENOMIC DNA]</scope>
    <source>
        <strain evidence="4">LMG 23360</strain>
    </source>
</reference>
<dbReference type="PROSITE" id="PS51257">
    <property type="entry name" value="PROKAR_LIPOPROTEIN"/>
    <property type="match status" value="1"/>
</dbReference>
<keyword evidence="1" id="KW-0998">Cell outer membrane</keyword>
<evidence type="ECO:0000256" key="1">
    <source>
        <dbReference type="HAMAP-Rule" id="MF_00976"/>
    </source>
</evidence>
<keyword evidence="5" id="KW-1185">Reference proteome</keyword>
<dbReference type="GO" id="GO:0035556">
    <property type="term" value="P:intracellular signal transduction"/>
    <property type="evidence" value="ECO:0007669"/>
    <property type="project" value="InterPro"/>
</dbReference>
<feature type="region of interest" description="Disordered" evidence="2">
    <location>
        <begin position="23"/>
        <end position="45"/>
    </location>
</feature>
<evidence type="ECO:0000256" key="2">
    <source>
        <dbReference type="SAM" id="MobiDB-lite"/>
    </source>
</evidence>
<dbReference type="GO" id="GO:0031241">
    <property type="term" value="C:periplasmic side of cell outer membrane"/>
    <property type="evidence" value="ECO:0007669"/>
    <property type="project" value="UniProtKB-UniRule"/>
</dbReference>
<evidence type="ECO:0000313" key="4">
    <source>
        <dbReference type="EMBL" id="KGD70471.1"/>
    </source>
</evidence>
<dbReference type="Proteomes" id="UP000029577">
    <property type="component" value="Unassembled WGS sequence"/>
</dbReference>
<feature type="signal peptide" evidence="3">
    <location>
        <begin position="1"/>
        <end position="20"/>
    </location>
</feature>
<comment type="caution">
    <text evidence="4">The sequence shown here is derived from an EMBL/GenBank/DDBJ whole genome shotgun (WGS) entry which is preliminary data.</text>
</comment>
<keyword evidence="1" id="KW-0472">Membrane</keyword>
<feature type="disulfide bond" evidence="1">
    <location>
        <begin position="109"/>
        <end position="124"/>
    </location>
</feature>
<proteinExistence type="inferred from homology"/>
<keyword evidence="1" id="KW-1015">Disulfide bond</keyword>
<dbReference type="Gene3D" id="3.30.110.70">
    <property type="entry name" value="Hypothetical protein apc22750. Chain B"/>
    <property type="match status" value="1"/>
</dbReference>
<keyword evidence="3" id="KW-0732">Signal</keyword>
<dbReference type="Pfam" id="PF16358">
    <property type="entry name" value="RcsF"/>
    <property type="match status" value="1"/>
</dbReference>
<evidence type="ECO:0000313" key="5">
    <source>
        <dbReference type="Proteomes" id="UP000029577"/>
    </source>
</evidence>
<dbReference type="HAMAP" id="MF_00976">
    <property type="entry name" value="RcsF"/>
    <property type="match status" value="1"/>
</dbReference>
<evidence type="ECO:0000256" key="3">
    <source>
        <dbReference type="SAM" id="SignalP"/>
    </source>
</evidence>
<comment type="similarity">
    <text evidence="1">Belongs to the RcsF family.</text>
</comment>